<organism evidence="1 2">
    <name type="scientific">Entomophthora muscae</name>
    <dbReference type="NCBI Taxonomy" id="34485"/>
    <lineage>
        <taxon>Eukaryota</taxon>
        <taxon>Fungi</taxon>
        <taxon>Fungi incertae sedis</taxon>
        <taxon>Zoopagomycota</taxon>
        <taxon>Entomophthoromycotina</taxon>
        <taxon>Entomophthoromycetes</taxon>
        <taxon>Entomophthorales</taxon>
        <taxon>Entomophthoraceae</taxon>
        <taxon>Entomophthora</taxon>
    </lineage>
</organism>
<evidence type="ECO:0000313" key="1">
    <source>
        <dbReference type="EMBL" id="KAJ9049331.1"/>
    </source>
</evidence>
<dbReference type="EMBL" id="QTSX02007245">
    <property type="protein sequence ID" value="KAJ9049331.1"/>
    <property type="molecule type" value="Genomic_DNA"/>
</dbReference>
<reference evidence="1" key="1">
    <citation type="submission" date="2022-04" db="EMBL/GenBank/DDBJ databases">
        <title>Genome of the entomopathogenic fungus Entomophthora muscae.</title>
        <authorList>
            <person name="Elya C."/>
            <person name="Lovett B.R."/>
            <person name="Lee E."/>
            <person name="Macias A.M."/>
            <person name="Hajek A.E."/>
            <person name="De Bivort B.L."/>
            <person name="Kasson M.T."/>
            <person name="De Fine Licht H.H."/>
            <person name="Stajich J.E."/>
        </authorList>
    </citation>
    <scope>NUCLEOTIDE SEQUENCE</scope>
    <source>
        <strain evidence="1">Berkeley</strain>
    </source>
</reference>
<proteinExistence type="predicted"/>
<evidence type="ECO:0000313" key="2">
    <source>
        <dbReference type="Proteomes" id="UP001165960"/>
    </source>
</evidence>
<accession>A0ACC2RH04</accession>
<keyword evidence="2" id="KW-1185">Reference proteome</keyword>
<sequence length="435" mass="49362">MSRSTRPKPNRKHKAARAIAEVQTAYNSALEIKVPVNNAKCDFLFDPLRVILLELERENLPPEKFLDSPIFDNPASLQLFINGFIKYKSTAKRPLQAHGLNGSYTTTPQDTAASPSPVKNQRLPILADRHVSKIPDIDLQGEYIDRLADSICFDLSTYRAILRERAISIPQPFSDILTRTLPVPLSPWESSAQTNASIAVTQTSFDEYAISFPGVFDFLVSKLPVTTHHSWPGFIAIHQIAVDYDHALAYCLEEFDRHCYKSSVFKLNKDVVAARNLIYEICNCWALEGPISPAAEIAFTSSLTLKELFLRFWHRLVDYPYTIGHQRMHCLAMLGLIAAFYSASSKYTSLKEFESWFAELPLPPEYKAKHLVLQDSIIMAAIYTPVMAPERIFMRGWIFNLPVSTRLASLDANNLRPYFIAMQVTSHYLSELKRI</sequence>
<dbReference type="Proteomes" id="UP001165960">
    <property type="component" value="Unassembled WGS sequence"/>
</dbReference>
<comment type="caution">
    <text evidence="1">The sequence shown here is derived from an EMBL/GenBank/DDBJ whole genome shotgun (WGS) entry which is preliminary data.</text>
</comment>
<name>A0ACC2RH04_9FUNG</name>
<protein>
    <submittedName>
        <fullName evidence="1">Uncharacterized protein</fullName>
    </submittedName>
</protein>
<gene>
    <name evidence="1" type="ORF">DSO57_1025638</name>
</gene>